<feature type="domain" description="Enhanced intracellular survival protein" evidence="1">
    <location>
        <begin position="309"/>
        <end position="383"/>
    </location>
</feature>
<dbReference type="Pfam" id="PF13527">
    <property type="entry name" value="Acetyltransf_9"/>
    <property type="match status" value="1"/>
</dbReference>
<feature type="domain" description="Eis-like acetyltransferase" evidence="2">
    <location>
        <begin position="187"/>
        <end position="304"/>
    </location>
</feature>
<dbReference type="RefSeq" id="WP_038283936.1">
    <property type="nucleotide sequence ID" value="NZ_JPME01000028.1"/>
</dbReference>
<dbReference type="GO" id="GO:0030649">
    <property type="term" value="P:aminoglycoside antibiotic catabolic process"/>
    <property type="evidence" value="ECO:0007669"/>
    <property type="project" value="TreeGrafter"/>
</dbReference>
<reference evidence="3 4" key="1">
    <citation type="submission" date="2014-07" db="EMBL/GenBank/DDBJ databases">
        <title>Draft genome of Clostridium celerecrescens 152B isolated from sediments associated with methane hydrate from Krishna Godavari basin.</title>
        <authorList>
            <person name="Honkalas V.S."/>
            <person name="Dabir A.P."/>
            <person name="Arora P."/>
            <person name="Dhakephalkar P.K."/>
        </authorList>
    </citation>
    <scope>NUCLEOTIDE SEQUENCE [LARGE SCALE GENOMIC DNA]</scope>
    <source>
        <strain evidence="3 4">152B</strain>
    </source>
</reference>
<evidence type="ECO:0000313" key="3">
    <source>
        <dbReference type="EMBL" id="KEZ87897.1"/>
    </source>
</evidence>
<proteinExistence type="predicted"/>
<dbReference type="InterPro" id="IPR025559">
    <property type="entry name" value="Eis_dom"/>
</dbReference>
<gene>
    <name evidence="3" type="ORF">IO98_19690</name>
</gene>
<dbReference type="PANTHER" id="PTHR37817">
    <property type="entry name" value="N-ACETYLTRANSFERASE EIS"/>
    <property type="match status" value="1"/>
</dbReference>
<comment type="caution">
    <text evidence="3">The sequence shown here is derived from an EMBL/GenBank/DDBJ whole genome shotgun (WGS) entry which is preliminary data.</text>
</comment>
<dbReference type="Pfam" id="PF17668">
    <property type="entry name" value="Acetyltransf_17"/>
    <property type="match status" value="1"/>
</dbReference>
<dbReference type="SUPFAM" id="SSF55729">
    <property type="entry name" value="Acyl-CoA N-acyltransferases (Nat)"/>
    <property type="match status" value="1"/>
</dbReference>
<evidence type="ECO:0000259" key="1">
    <source>
        <dbReference type="Pfam" id="PF13530"/>
    </source>
</evidence>
<dbReference type="InterPro" id="IPR016181">
    <property type="entry name" value="Acyl_CoA_acyltransferase"/>
</dbReference>
<dbReference type="STRING" id="29354.IO98_19690"/>
<dbReference type="AlphaFoldDB" id="A0A084JG13"/>
<evidence type="ECO:0000313" key="4">
    <source>
        <dbReference type="Proteomes" id="UP000028525"/>
    </source>
</evidence>
<accession>A0A084JG13</accession>
<dbReference type="SUPFAM" id="SSF55718">
    <property type="entry name" value="SCP-like"/>
    <property type="match status" value="1"/>
</dbReference>
<dbReference type="InterPro" id="IPR036527">
    <property type="entry name" value="SCP2_sterol-bd_dom_sf"/>
</dbReference>
<dbReference type="Proteomes" id="UP000028525">
    <property type="component" value="Unassembled WGS sequence"/>
</dbReference>
<dbReference type="PANTHER" id="PTHR37817:SF1">
    <property type="entry name" value="N-ACETYLTRANSFERASE EIS"/>
    <property type="match status" value="1"/>
</dbReference>
<dbReference type="InterPro" id="IPR041380">
    <property type="entry name" value="Acetyltransf_17"/>
</dbReference>
<organism evidence="3 4">
    <name type="scientific">Lacrimispora celerecrescens</name>
    <dbReference type="NCBI Taxonomy" id="29354"/>
    <lineage>
        <taxon>Bacteria</taxon>
        <taxon>Bacillati</taxon>
        <taxon>Bacillota</taxon>
        <taxon>Clostridia</taxon>
        <taxon>Lachnospirales</taxon>
        <taxon>Lachnospiraceae</taxon>
        <taxon>Lacrimispora</taxon>
    </lineage>
</organism>
<dbReference type="Gene3D" id="3.30.1050.10">
    <property type="entry name" value="SCP2 sterol-binding domain"/>
    <property type="match status" value="1"/>
</dbReference>
<dbReference type="OrthoDB" id="9768284at2"/>
<dbReference type="EMBL" id="JPME01000028">
    <property type="protein sequence ID" value="KEZ87897.1"/>
    <property type="molecule type" value="Genomic_DNA"/>
</dbReference>
<dbReference type="Gene3D" id="3.40.630.30">
    <property type="match status" value="2"/>
</dbReference>
<keyword evidence="4" id="KW-1185">Reference proteome</keyword>
<dbReference type="Pfam" id="PF13530">
    <property type="entry name" value="SCP2_2"/>
    <property type="match status" value="1"/>
</dbReference>
<name>A0A084JG13_9FIRM</name>
<protein>
    <submittedName>
        <fullName evidence="3">Uncharacterized protein</fullName>
    </submittedName>
</protein>
<dbReference type="InterPro" id="IPR051554">
    <property type="entry name" value="Acetyltransferase_Eis"/>
</dbReference>
<dbReference type="GO" id="GO:0034069">
    <property type="term" value="F:aminoglycoside N-acetyltransferase activity"/>
    <property type="evidence" value="ECO:0007669"/>
    <property type="project" value="TreeGrafter"/>
</dbReference>
<sequence>MIRTIREDELIESRRLCFIAFENAIDGASCAAESADTIKRNPVTRMKRDYQNTLAWFDEHNVMQACVSHCVCPVEFDGKTASMAAVGDVAAMPCCQGKGTMKSLFRTMLEDWHSRNIHFSYLYAFSGTYYGQFGYTYCVRRKYWNFPMTQLPDFRVSGTVEIYQPSRLEDLKTIYEAFTTGCNLSVMRDDIEWYHAVGQYEPDRDFRFAYVYYSEAGTPCGYLIYSKTTDEKQAVTMNCHEFAYSDIEGLMGLIRFCKSRQAYYDRVSIPLPDFIPLDFLCQEFSLPAGHTATIRQTMHGMVRVVHAEEVLKTARFLANGSIRLFLRDPWLPANHGLWEIEWKEDRLSSLHYQADGGEEQADAVLDISLFSRLICRGLTKEELSYLPAECRRCGDDMLLQLFPQKKCAISDYF</sequence>
<evidence type="ECO:0000259" key="2">
    <source>
        <dbReference type="Pfam" id="PF17668"/>
    </source>
</evidence>